<comment type="caution">
    <text evidence="2">The sequence shown here is derived from an EMBL/GenBank/DDBJ whole genome shotgun (WGS) entry which is preliminary data.</text>
</comment>
<dbReference type="EMBL" id="JADFTS010000004">
    <property type="protein sequence ID" value="KAF9608756.1"/>
    <property type="molecule type" value="Genomic_DNA"/>
</dbReference>
<accession>A0A835M2X0</accession>
<sequence>MIKSNTIVLESLRCLKIPDPHPHPDPFEESLGDPVFTLFCYDEDCVTDGRSLEEPTPEEQTRGSIERLQIRQAIPELDKEIGPATTKGLSGSTCNLPADSFLRSCQEKPIILDDEDDKFKEEKSISKQRERCSVEKYKTQGRNGRRIRE</sequence>
<evidence type="ECO:0000313" key="2">
    <source>
        <dbReference type="EMBL" id="KAF9608756.1"/>
    </source>
</evidence>
<protein>
    <submittedName>
        <fullName evidence="2">Uncharacterized protein</fullName>
    </submittedName>
</protein>
<feature type="compositionally biased region" description="Basic and acidic residues" evidence="1">
    <location>
        <begin position="119"/>
        <end position="138"/>
    </location>
</feature>
<name>A0A835M2X0_9MAGN</name>
<evidence type="ECO:0000313" key="3">
    <source>
        <dbReference type="Proteomes" id="UP000631114"/>
    </source>
</evidence>
<proteinExistence type="predicted"/>
<organism evidence="2 3">
    <name type="scientific">Coptis chinensis</name>
    <dbReference type="NCBI Taxonomy" id="261450"/>
    <lineage>
        <taxon>Eukaryota</taxon>
        <taxon>Viridiplantae</taxon>
        <taxon>Streptophyta</taxon>
        <taxon>Embryophyta</taxon>
        <taxon>Tracheophyta</taxon>
        <taxon>Spermatophyta</taxon>
        <taxon>Magnoliopsida</taxon>
        <taxon>Ranunculales</taxon>
        <taxon>Ranunculaceae</taxon>
        <taxon>Coptidoideae</taxon>
        <taxon>Coptis</taxon>
    </lineage>
</organism>
<feature type="region of interest" description="Disordered" evidence="1">
    <location>
        <begin position="119"/>
        <end position="149"/>
    </location>
</feature>
<dbReference type="AlphaFoldDB" id="A0A835M2X0"/>
<reference evidence="2 3" key="1">
    <citation type="submission" date="2020-10" db="EMBL/GenBank/DDBJ databases">
        <title>The Coptis chinensis genome and diversification of protoberbering-type alkaloids.</title>
        <authorList>
            <person name="Wang B."/>
            <person name="Shu S."/>
            <person name="Song C."/>
            <person name="Liu Y."/>
        </authorList>
    </citation>
    <scope>NUCLEOTIDE SEQUENCE [LARGE SCALE GENOMIC DNA]</scope>
    <source>
        <strain evidence="2">HL-2020</strain>
        <tissue evidence="2">Leaf</tissue>
    </source>
</reference>
<evidence type="ECO:0000256" key="1">
    <source>
        <dbReference type="SAM" id="MobiDB-lite"/>
    </source>
</evidence>
<dbReference type="Proteomes" id="UP000631114">
    <property type="component" value="Unassembled WGS sequence"/>
</dbReference>
<feature type="region of interest" description="Disordered" evidence="1">
    <location>
        <begin position="74"/>
        <end position="93"/>
    </location>
</feature>
<gene>
    <name evidence="2" type="ORF">IFM89_010888</name>
</gene>
<keyword evidence="3" id="KW-1185">Reference proteome</keyword>